<dbReference type="Gene3D" id="1.25.10.10">
    <property type="entry name" value="Leucine-rich Repeat Variant"/>
    <property type="match status" value="1"/>
</dbReference>
<evidence type="ECO:0000256" key="3">
    <source>
        <dbReference type="ARBA" id="ARBA00022927"/>
    </source>
</evidence>
<dbReference type="EMBL" id="PJQY01001953">
    <property type="protein sequence ID" value="PQP97926.1"/>
    <property type="molecule type" value="Genomic_DNA"/>
</dbReference>
<dbReference type="GO" id="GO:0012505">
    <property type="term" value="C:endomembrane system"/>
    <property type="evidence" value="ECO:0007669"/>
    <property type="project" value="UniProtKB-SubCell"/>
</dbReference>
<sequence length="183" mass="20495">MDATVCPLFDPITIDVNSYKDLVVSFVSILKQVAKRRLPKTYDYHQLPGPSIQIRLLKILALLGSGDKQSSEKMYMVVSDIFRKCDSTRNMGNVVLYECICCVSAIYPNPKLLEQAAQVISRFLKVAHNLVKLIAEGFGEDNDSADSQLRSCAVESYLRIIGETKLPSVFLQVHSVLSVLFFM</sequence>
<evidence type="ECO:0000313" key="6">
    <source>
        <dbReference type="Proteomes" id="UP000250321"/>
    </source>
</evidence>
<accession>A0A314XYH3</accession>
<keyword evidence="6" id="KW-1185">Reference proteome</keyword>
<dbReference type="InterPro" id="IPR016024">
    <property type="entry name" value="ARM-type_fold"/>
</dbReference>
<dbReference type="PANTHER" id="PTHR22780">
    <property type="entry name" value="ADAPTIN, ALPHA/GAMMA/EPSILON"/>
    <property type="match status" value="1"/>
</dbReference>
<keyword evidence="3" id="KW-0653">Protein transport</keyword>
<organism evidence="5 6">
    <name type="scientific">Prunus yedoensis var. nudiflora</name>
    <dbReference type="NCBI Taxonomy" id="2094558"/>
    <lineage>
        <taxon>Eukaryota</taxon>
        <taxon>Viridiplantae</taxon>
        <taxon>Streptophyta</taxon>
        <taxon>Embryophyta</taxon>
        <taxon>Tracheophyta</taxon>
        <taxon>Spermatophyta</taxon>
        <taxon>Magnoliopsida</taxon>
        <taxon>eudicotyledons</taxon>
        <taxon>Gunneridae</taxon>
        <taxon>Pentapetalae</taxon>
        <taxon>rosids</taxon>
        <taxon>fabids</taxon>
        <taxon>Rosales</taxon>
        <taxon>Rosaceae</taxon>
        <taxon>Amygdaloideae</taxon>
        <taxon>Amygdaleae</taxon>
        <taxon>Prunus</taxon>
    </lineage>
</organism>
<dbReference type="Proteomes" id="UP000250321">
    <property type="component" value="Unassembled WGS sequence"/>
</dbReference>
<dbReference type="STRING" id="2094558.A0A314XYH3"/>
<evidence type="ECO:0000313" key="5">
    <source>
        <dbReference type="EMBL" id="PQP97926.1"/>
    </source>
</evidence>
<comment type="subcellular location">
    <subcellularLocation>
        <location evidence="1">Endomembrane system</location>
    </subcellularLocation>
</comment>
<dbReference type="AlphaFoldDB" id="A0A314XYH3"/>
<keyword evidence="2" id="KW-0813">Transport</keyword>
<dbReference type="GO" id="GO:0015031">
    <property type="term" value="P:protein transport"/>
    <property type="evidence" value="ECO:0007669"/>
    <property type="project" value="UniProtKB-KW"/>
</dbReference>
<proteinExistence type="predicted"/>
<evidence type="ECO:0000256" key="1">
    <source>
        <dbReference type="ARBA" id="ARBA00004308"/>
    </source>
</evidence>
<dbReference type="InterPro" id="IPR011989">
    <property type="entry name" value="ARM-like"/>
</dbReference>
<comment type="caution">
    <text evidence="5">The sequence shown here is derived from an EMBL/GenBank/DDBJ whole genome shotgun (WGS) entry which is preliminary data.</text>
</comment>
<dbReference type="SUPFAM" id="SSF48371">
    <property type="entry name" value="ARM repeat"/>
    <property type="match status" value="1"/>
</dbReference>
<evidence type="ECO:0000256" key="4">
    <source>
        <dbReference type="ARBA" id="ARBA00023136"/>
    </source>
</evidence>
<protein>
    <submittedName>
        <fullName evidence="5">AP-4 complex subunit epsilon</fullName>
    </submittedName>
</protein>
<dbReference type="OrthoDB" id="29308at2759"/>
<gene>
    <name evidence="5" type="ORF">Pyn_07460</name>
</gene>
<reference evidence="5 6" key="1">
    <citation type="submission" date="2018-02" db="EMBL/GenBank/DDBJ databases">
        <title>Draft genome of wild Prunus yedoensis var. nudiflora.</title>
        <authorList>
            <person name="Baek S."/>
            <person name="Kim J.-H."/>
            <person name="Choi K."/>
            <person name="Kim G.-B."/>
            <person name="Cho A."/>
            <person name="Jang H."/>
            <person name="Shin C.-H."/>
            <person name="Yu H.-J."/>
            <person name="Mun J.-H."/>
        </authorList>
    </citation>
    <scope>NUCLEOTIDE SEQUENCE [LARGE SCALE GENOMIC DNA]</scope>
    <source>
        <strain evidence="6">cv. Jeju island</strain>
        <tissue evidence="5">Leaf</tissue>
    </source>
</reference>
<dbReference type="InterPro" id="IPR050840">
    <property type="entry name" value="Adaptor_Complx_Large_Subunit"/>
</dbReference>
<evidence type="ECO:0000256" key="2">
    <source>
        <dbReference type="ARBA" id="ARBA00022448"/>
    </source>
</evidence>
<name>A0A314XYH3_PRUYE</name>
<keyword evidence="4" id="KW-0472">Membrane</keyword>
<dbReference type="GO" id="GO:0005737">
    <property type="term" value="C:cytoplasm"/>
    <property type="evidence" value="ECO:0007669"/>
    <property type="project" value="UniProtKB-ARBA"/>
</dbReference>